<dbReference type="PANTHER" id="PTHR33236">
    <property type="entry name" value="INTRAFLAGELLAR TRANSPORT PROTEIN 122 FAMILY PROTEIN-RELATED"/>
    <property type="match status" value="1"/>
</dbReference>
<dbReference type="PANTHER" id="PTHR33236:SF5">
    <property type="entry name" value="CUB DOMAIN-CONTAINING PROTEIN"/>
    <property type="match status" value="1"/>
</dbReference>
<reference evidence="4" key="1">
    <citation type="submission" date="2021-06" db="EMBL/GenBank/DDBJ databases">
        <authorList>
            <person name="Hodson N. C."/>
            <person name="Mongue J. A."/>
            <person name="Jaron S. K."/>
        </authorList>
    </citation>
    <scope>NUCLEOTIDE SEQUENCE</scope>
</reference>
<dbReference type="EMBL" id="CAJVCH010078605">
    <property type="protein sequence ID" value="CAG7721334.1"/>
    <property type="molecule type" value="Genomic_DNA"/>
</dbReference>
<gene>
    <name evidence="4" type="ORF">AFUS01_LOCUS10556</name>
</gene>
<feature type="chain" id="PRO_5035150180" description="CUB domain-containing protein" evidence="2">
    <location>
        <begin position="19"/>
        <end position="427"/>
    </location>
</feature>
<evidence type="ECO:0000313" key="4">
    <source>
        <dbReference type="EMBL" id="CAG7721334.1"/>
    </source>
</evidence>
<feature type="signal peptide" evidence="2">
    <location>
        <begin position="1"/>
        <end position="18"/>
    </location>
</feature>
<keyword evidence="5" id="KW-1185">Reference proteome</keyword>
<feature type="compositionally biased region" description="Polar residues" evidence="1">
    <location>
        <begin position="202"/>
        <end position="216"/>
    </location>
</feature>
<dbReference type="AlphaFoldDB" id="A0A8J2JTG9"/>
<dbReference type="InterPro" id="IPR058698">
    <property type="entry name" value="CUB_metazoa"/>
</dbReference>
<feature type="compositionally biased region" description="Low complexity" evidence="1">
    <location>
        <begin position="41"/>
        <end position="58"/>
    </location>
</feature>
<evidence type="ECO:0000313" key="5">
    <source>
        <dbReference type="Proteomes" id="UP000708208"/>
    </source>
</evidence>
<evidence type="ECO:0000259" key="3">
    <source>
        <dbReference type="Pfam" id="PF26080"/>
    </source>
</evidence>
<dbReference type="Proteomes" id="UP000708208">
    <property type="component" value="Unassembled WGS sequence"/>
</dbReference>
<dbReference type="OrthoDB" id="6337346at2759"/>
<name>A0A8J2JTG9_9HEXA</name>
<evidence type="ECO:0000256" key="1">
    <source>
        <dbReference type="SAM" id="MobiDB-lite"/>
    </source>
</evidence>
<protein>
    <recommendedName>
        <fullName evidence="3">CUB domain-containing protein</fullName>
    </recommendedName>
</protein>
<sequence>MKITGNLLLLALVCNARASFNAGNETTEELLEGREGRWLFSSSSSSKNSEESCTSSTSGQNNGNFTDSWVLKYLGASVPNNAERSLLVEIVPGKECAVLTSKNICQIRLDFIDFNLPAPDDQKTTNGNCLKGGMTINAENLKGFETCGKASGQRLYLHYGESDMITLNINVNNDATDPTNFDLFATFLPCSKGKRSGKRLNSGYNEASGNEANTNADLDDELAPSGCDQYYTAASGMVKSFNYVKPDATPKMQAQINNQQYTVCIRTPPGSKKITWQNCAVGDGFFISDVEPVTSKTGKDCESVDYVDIPGSQMGRYCGGLFPEGVESTARPFLMYVNFDQMETATGFFNERNTLINPETGCPVGAFCVTKNNEVVTSDGPPSSVLPCLSDEGVSKGQFCMTDPALSIFEVAESQNTGFCLKYTVLY</sequence>
<dbReference type="Pfam" id="PF26080">
    <property type="entry name" value="CUB_animal"/>
    <property type="match status" value="1"/>
</dbReference>
<organism evidence="4 5">
    <name type="scientific">Allacma fusca</name>
    <dbReference type="NCBI Taxonomy" id="39272"/>
    <lineage>
        <taxon>Eukaryota</taxon>
        <taxon>Metazoa</taxon>
        <taxon>Ecdysozoa</taxon>
        <taxon>Arthropoda</taxon>
        <taxon>Hexapoda</taxon>
        <taxon>Collembola</taxon>
        <taxon>Symphypleona</taxon>
        <taxon>Sminthuridae</taxon>
        <taxon>Allacma</taxon>
    </lineage>
</organism>
<evidence type="ECO:0000256" key="2">
    <source>
        <dbReference type="SAM" id="SignalP"/>
    </source>
</evidence>
<comment type="caution">
    <text evidence="4">The sequence shown here is derived from an EMBL/GenBank/DDBJ whole genome shotgun (WGS) entry which is preliminary data.</text>
</comment>
<proteinExistence type="predicted"/>
<accession>A0A8J2JTG9</accession>
<feature type="region of interest" description="Disordered" evidence="1">
    <location>
        <begin position="194"/>
        <end position="219"/>
    </location>
</feature>
<feature type="region of interest" description="Disordered" evidence="1">
    <location>
        <begin position="41"/>
        <end position="60"/>
    </location>
</feature>
<feature type="domain" description="CUB" evidence="3">
    <location>
        <begin position="224"/>
        <end position="425"/>
    </location>
</feature>
<keyword evidence="2" id="KW-0732">Signal</keyword>